<feature type="region of interest" description="Disordered" evidence="1">
    <location>
        <begin position="806"/>
        <end position="888"/>
    </location>
</feature>
<dbReference type="EMBL" id="JBAMIC010004070">
    <property type="protein sequence ID" value="KAK7088191.1"/>
    <property type="molecule type" value="Genomic_DNA"/>
</dbReference>
<feature type="compositionally biased region" description="Polar residues" evidence="1">
    <location>
        <begin position="857"/>
        <end position="866"/>
    </location>
</feature>
<reference evidence="2 3" key="1">
    <citation type="submission" date="2024-02" db="EMBL/GenBank/DDBJ databases">
        <title>Chromosome-scale genome assembly of the rough periwinkle Littorina saxatilis.</title>
        <authorList>
            <person name="De Jode A."/>
            <person name="Faria R."/>
            <person name="Formenti G."/>
            <person name="Sims Y."/>
            <person name="Smith T.P."/>
            <person name="Tracey A."/>
            <person name="Wood J.M.D."/>
            <person name="Zagrodzka Z.B."/>
            <person name="Johannesson K."/>
            <person name="Butlin R.K."/>
            <person name="Leder E.H."/>
        </authorList>
    </citation>
    <scope>NUCLEOTIDE SEQUENCE [LARGE SCALE GENOMIC DNA]</scope>
    <source>
        <strain evidence="2">Snail1</strain>
        <tissue evidence="2">Muscle</tissue>
    </source>
</reference>
<sequence length="1440" mass="160645">MSGASEHGGLSDQKPFSLSWVNSCYQQSLLPGAPWHKLESHVASALAERVERQFSHPQRKEMLLELLGHHFVDTYLSHVPRNPQVLDSNHMSGDEYDRLKIEGTSWLNNQMYKAVKDAGLQAMMSGAASESDSLPGDYRDFLQHTFTVLTSGLDRELFKQEQALAHEKEKELRSPKKSHNADIFKVPAPSRLKVVSSMGTLSSTASVPKPTSAQLRGMIHKVEGDPPPMWGHQSDAIGAAVVSLLQRDPRKFDQVAGRLHGRQLPGSLRSYIWADVLLKNERRRMKEVYAEKVVREKFARAVARGLTELKIKKPTQSPINGLIQNAVIETYSKTVGMLPYKHIDHVKEAARALNVLYVFDRSYESYLVYWLFPLQIAFRDKEQHAQDHGEHVLELGMYLDLLNSSCFPTWPQVFAIAECVMQRLQEDDPELHDHLRHIASINVQGSPKEFLIQMIHQEKEKAEELLQNVPETARSMNPSSRQLLADPLIFLRRWIGEGFVSVLDTPAVMYVWDQCFMQCWKHSVLQNVCLALLELSRHRFMEARNYIEMKEVFLNETSKLYTVDVQMAWIHVENGKHLLDIPFLNRQRPSTPGSRMSAAGLSHAATPVAGLLQTFGIKRLQTKVIIPAEMIQREAWLTVLDPAGLRLNCSVYFGSIQLKNRISTNPPTLVSADRDTYGNMVYRFTFSGERYVYPNFDLSQYDVERELGASPYAILGLEYMRPGTSKSKGMNLIPLGWSRVPLFRGGGEGYNAIESFHLLEGETWVALHPGDIPDSLISTQPSTPSETQTQEDGYVGYNSELGALVFDPSREPRTPPPPPPVDRQVPPIDTRPQPTDRKTPKTPKIQPTPTPRQRQPENFNTPTPITNRGDPTPHQNPTPRVTPKADPNAYVPHNPKAASKNPAPVSSREPFDVYVDGVRYIPDNASILKVTGRVLKAGELATLEDILAVPILASSARSPQFDFRMTINAARQKANPEMLLLLRVYTVDIITEEIVVIGSCLVKIFDTSKKKDGLLRVGGHQLRLRSGMPNVKQGINNLKHTDLDTVPAIPGCSVLIRILPASQDPLPLPSYESGYYDSTECQPTVSERRIFTSYADHMRYPQTERDMILRLQASEGAGTGGGDAELLEWLQHRLDIKARLAPSTAANNLNLVRCVRYRLKVGLQVKVNRSFNLPDGRYVMCVAQVSPGSQVVGMEATGEGHGGNFPVFFTRLSSDSLLKAPFFEGGPEEMHPYYDDNSVLIVRLLAFSAAYHPTSDNKVAGSLMTADGGPMDVTFDNVVGWTVLPLFEGNSVLAGTHHVPILKGDVTSDLVEEMRRATPQDVLGSRNWGQNSKHVAASLAVTLWDAHYDYNELPDVPMHTFMEDALGDSQACQAARAATAKATGTKVSDLVLNGLPDKVKKQGVKGAVYQKEQGFFDNVASRTFHTLGERAVSERVILPL</sequence>
<accession>A0AAN9AJW3</accession>
<evidence type="ECO:0000313" key="3">
    <source>
        <dbReference type="Proteomes" id="UP001374579"/>
    </source>
</evidence>
<feature type="compositionally biased region" description="Low complexity" evidence="1">
    <location>
        <begin position="842"/>
        <end position="853"/>
    </location>
</feature>
<gene>
    <name evidence="2" type="ORF">V1264_022133</name>
</gene>
<evidence type="ECO:0000313" key="2">
    <source>
        <dbReference type="EMBL" id="KAK7088191.1"/>
    </source>
</evidence>
<keyword evidence="3" id="KW-1185">Reference proteome</keyword>
<dbReference type="Gene3D" id="1.10.472.80">
    <property type="entry name" value="Ypt/Rab-GAP domain of gyp1p, domain 3"/>
    <property type="match status" value="1"/>
</dbReference>
<name>A0AAN9AJW3_9CAEN</name>
<dbReference type="InterPro" id="IPR035969">
    <property type="entry name" value="Rab-GAP_TBC_sf"/>
</dbReference>
<dbReference type="SUPFAM" id="SSF47923">
    <property type="entry name" value="Ypt/Rab-GAP domain of gyp1p"/>
    <property type="match status" value="1"/>
</dbReference>
<dbReference type="Proteomes" id="UP001374579">
    <property type="component" value="Unassembled WGS sequence"/>
</dbReference>
<comment type="caution">
    <text evidence="2">The sequence shown here is derived from an EMBL/GenBank/DDBJ whole genome shotgun (WGS) entry which is preliminary data.</text>
</comment>
<proteinExistence type="predicted"/>
<organism evidence="2 3">
    <name type="scientific">Littorina saxatilis</name>
    <dbReference type="NCBI Taxonomy" id="31220"/>
    <lineage>
        <taxon>Eukaryota</taxon>
        <taxon>Metazoa</taxon>
        <taxon>Spiralia</taxon>
        <taxon>Lophotrochozoa</taxon>
        <taxon>Mollusca</taxon>
        <taxon>Gastropoda</taxon>
        <taxon>Caenogastropoda</taxon>
        <taxon>Littorinimorpha</taxon>
        <taxon>Littorinoidea</taxon>
        <taxon>Littorinidae</taxon>
        <taxon>Littorina</taxon>
    </lineage>
</organism>
<evidence type="ECO:0000256" key="1">
    <source>
        <dbReference type="SAM" id="MobiDB-lite"/>
    </source>
</evidence>
<protein>
    <submittedName>
        <fullName evidence="2">Uncharacterized protein</fullName>
    </submittedName>
</protein>